<gene>
    <name evidence="5" type="ORF">V6N11_038440</name>
</gene>
<feature type="compositionally biased region" description="Low complexity" evidence="3">
    <location>
        <begin position="66"/>
        <end position="75"/>
    </location>
</feature>
<proteinExistence type="inferred from homology"/>
<sequence>MTVDTADKKEIILKIDDDKSNDGDIPVSATATGGGKIWWESSYDFLKDSEKINDNWKKEVADMNDGGSSSGSNSTRESEGFGFMQNKQAAMEDPPSKLIGQFLHKQKASGEISLDMDLEMDELQQQPHVHHNRCSLSTVAESPSPPAAAIPRVSFENKNSPVRRRQSKGSPSPGIESRDSRECDGVVKCSSNSSIKRSEGVCGSFQRKSKSRLMDPPTPEMGEPKSARAGTGRSGQIMRSGFLGKHMEEEEDDPLLEEDLPDEYKKDKLSVLVLLEWLSLIAIIAALVGFRLDYRWLQWNSVVDVLKSLLQLLLLVAEAFASVAIFGNMAIRITLGILCFIALAVHKQRIRHLSMDVEIENFLQSQKNFMPIRYSYAEVKKITEGFKNKLGQGGFGTVFKGKLRSAHWILRGREETSSRL</sequence>
<evidence type="ECO:0000256" key="1">
    <source>
        <dbReference type="ARBA" id="ARBA00004141"/>
    </source>
</evidence>
<feature type="region of interest" description="Disordered" evidence="3">
    <location>
        <begin position="135"/>
        <end position="183"/>
    </location>
</feature>
<dbReference type="EMBL" id="JBBPBN010000013">
    <property type="protein sequence ID" value="KAK9025577.1"/>
    <property type="molecule type" value="Genomic_DNA"/>
</dbReference>
<feature type="region of interest" description="Disordered" evidence="3">
    <location>
        <begin position="205"/>
        <end position="234"/>
    </location>
</feature>
<comment type="subcellular location">
    <subcellularLocation>
        <location evidence="1">Membrane</location>
        <topology evidence="1">Multi-pass membrane protein</topology>
    </subcellularLocation>
</comment>
<evidence type="ECO:0000256" key="2">
    <source>
        <dbReference type="ARBA" id="ARBA00008017"/>
    </source>
</evidence>
<evidence type="ECO:0000256" key="4">
    <source>
        <dbReference type="SAM" id="Phobius"/>
    </source>
</evidence>
<feature type="transmembrane region" description="Helical" evidence="4">
    <location>
        <begin position="312"/>
        <end position="345"/>
    </location>
</feature>
<feature type="transmembrane region" description="Helical" evidence="4">
    <location>
        <begin position="271"/>
        <end position="292"/>
    </location>
</feature>
<reference evidence="5 6" key="1">
    <citation type="journal article" date="2024" name="G3 (Bethesda)">
        <title>Genome assembly of Hibiscus sabdariffa L. provides insights into metabolisms of medicinal natural products.</title>
        <authorList>
            <person name="Kim T."/>
        </authorList>
    </citation>
    <scope>NUCLEOTIDE SEQUENCE [LARGE SCALE GENOMIC DNA]</scope>
    <source>
        <strain evidence="5">TK-2024</strain>
        <tissue evidence="5">Old leaves</tissue>
    </source>
</reference>
<dbReference type="PANTHER" id="PTHR31618">
    <property type="entry name" value="MECHANOSENSITIVE ION CHANNEL PROTEIN 5"/>
    <property type="match status" value="1"/>
</dbReference>
<organism evidence="5 6">
    <name type="scientific">Hibiscus sabdariffa</name>
    <name type="common">roselle</name>
    <dbReference type="NCBI Taxonomy" id="183260"/>
    <lineage>
        <taxon>Eukaryota</taxon>
        <taxon>Viridiplantae</taxon>
        <taxon>Streptophyta</taxon>
        <taxon>Embryophyta</taxon>
        <taxon>Tracheophyta</taxon>
        <taxon>Spermatophyta</taxon>
        <taxon>Magnoliopsida</taxon>
        <taxon>eudicotyledons</taxon>
        <taxon>Gunneridae</taxon>
        <taxon>Pentapetalae</taxon>
        <taxon>rosids</taxon>
        <taxon>malvids</taxon>
        <taxon>Malvales</taxon>
        <taxon>Malvaceae</taxon>
        <taxon>Malvoideae</taxon>
        <taxon>Hibiscus</taxon>
    </lineage>
</organism>
<dbReference type="Gene3D" id="3.30.200.20">
    <property type="entry name" value="Phosphorylase Kinase, domain 1"/>
    <property type="match status" value="1"/>
</dbReference>
<dbReference type="Proteomes" id="UP001396334">
    <property type="component" value="Unassembled WGS sequence"/>
</dbReference>
<keyword evidence="4" id="KW-0812">Transmembrane</keyword>
<comment type="similarity">
    <text evidence="2">Belongs to the MscS (TC 1.A.23) family.</text>
</comment>
<evidence type="ECO:0000313" key="5">
    <source>
        <dbReference type="EMBL" id="KAK9025577.1"/>
    </source>
</evidence>
<dbReference type="PANTHER" id="PTHR31618:SF1">
    <property type="entry name" value="EF-HAND DOMAIN-CONTAINING PROTEIN"/>
    <property type="match status" value="1"/>
</dbReference>
<keyword evidence="4" id="KW-1133">Transmembrane helix</keyword>
<evidence type="ECO:0000313" key="6">
    <source>
        <dbReference type="Proteomes" id="UP001396334"/>
    </source>
</evidence>
<accession>A0ABR2SKA3</accession>
<evidence type="ECO:0000256" key="3">
    <source>
        <dbReference type="SAM" id="MobiDB-lite"/>
    </source>
</evidence>
<comment type="caution">
    <text evidence="5">The sequence shown here is derived from an EMBL/GenBank/DDBJ whole genome shotgun (WGS) entry which is preliminary data.</text>
</comment>
<feature type="region of interest" description="Disordered" evidence="3">
    <location>
        <begin position="58"/>
        <end position="79"/>
    </location>
</feature>
<protein>
    <recommendedName>
        <fullName evidence="7">Protein kinase domain-containing protein</fullName>
    </recommendedName>
</protein>
<name>A0ABR2SKA3_9ROSI</name>
<keyword evidence="4" id="KW-0472">Membrane</keyword>
<dbReference type="InterPro" id="IPR016688">
    <property type="entry name" value="MscS-like_plants/fungi"/>
</dbReference>
<keyword evidence="6" id="KW-1185">Reference proteome</keyword>
<evidence type="ECO:0008006" key="7">
    <source>
        <dbReference type="Google" id="ProtNLM"/>
    </source>
</evidence>